<dbReference type="InterPro" id="IPR021522">
    <property type="entry name" value="MctB"/>
</dbReference>
<keyword evidence="4" id="KW-1185">Reference proteome</keyword>
<gene>
    <name evidence="3" type="ORF">IOE58_09620</name>
</gene>
<comment type="caution">
    <text evidence="3">The sequence shown here is derived from an EMBL/GenBank/DDBJ whole genome shotgun (WGS) entry which is preliminary data.</text>
</comment>
<name>A0ABR9W558_9MICO</name>
<protein>
    <submittedName>
        <fullName evidence="3">Copper transporter</fullName>
    </submittedName>
</protein>
<dbReference type="EMBL" id="JADEYR010000010">
    <property type="protein sequence ID" value="MBE9404428.1"/>
    <property type="molecule type" value="Genomic_DNA"/>
</dbReference>
<dbReference type="RefSeq" id="WP_193866178.1">
    <property type="nucleotide sequence ID" value="NZ_JADEYR010000010.1"/>
</dbReference>
<dbReference type="Proteomes" id="UP000644727">
    <property type="component" value="Unassembled WGS sequence"/>
</dbReference>
<reference evidence="3 4" key="1">
    <citation type="submission" date="2020-10" db="EMBL/GenBank/DDBJ databases">
        <title>Draft genome and description of Brachybacterium epidermidis sp nov.</title>
        <authorList>
            <person name="Boxberger M."/>
            <person name="La Scola B."/>
        </authorList>
    </citation>
    <scope>NUCLEOTIDE SEQUENCE [LARGE SCALE GENOMIC DNA]</scope>
    <source>
        <strain evidence="3 4">Marseille-Q2903</strain>
    </source>
</reference>
<feature type="coiled-coil region" evidence="1">
    <location>
        <begin position="34"/>
        <end position="61"/>
    </location>
</feature>
<evidence type="ECO:0000256" key="2">
    <source>
        <dbReference type="SAM" id="MobiDB-lite"/>
    </source>
</evidence>
<dbReference type="Pfam" id="PF11382">
    <property type="entry name" value="MctB"/>
    <property type="match status" value="1"/>
</dbReference>
<organism evidence="3 4">
    <name type="scientific">Brachybacterium epidermidis</name>
    <dbReference type="NCBI Taxonomy" id="2781983"/>
    <lineage>
        <taxon>Bacteria</taxon>
        <taxon>Bacillati</taxon>
        <taxon>Actinomycetota</taxon>
        <taxon>Actinomycetes</taxon>
        <taxon>Micrococcales</taxon>
        <taxon>Dermabacteraceae</taxon>
        <taxon>Brachybacterium</taxon>
    </lineage>
</organism>
<evidence type="ECO:0000256" key="1">
    <source>
        <dbReference type="SAM" id="Coils"/>
    </source>
</evidence>
<sequence>MIDFRYHLVSLISVFLALAVGIVLGAGPLRESLGAQLAGQVEQLRTEQDDLRAEAEDLRTQNDQLAGFINEIGPELVAGTLEDNDVVVISDHNSTRQAVQHLTSLLEHAGARSVPRISLQPALWDPAAEQRRSDAVDSVAGIAPVLLDRGLEDDEQVPALIVTLLTQDSSAEVTPELRSQVWQVLIDNQLVTVDGDIPPRASAVVYAAAEPSQFTVDSDDDPTAAERAQQLLTVQSRLLATLAQTRTPTVLSVATPHNDGTVGILRSVRGDSTFSELSTTDRLQSADGPVLAVLALIEQVRGGAGDYGTTADADARVPGLPEATLIDEQIEETTGTEGTGAGPGDTDPGSREPAPSDGGGAE</sequence>
<feature type="region of interest" description="Disordered" evidence="2">
    <location>
        <begin position="323"/>
        <end position="362"/>
    </location>
</feature>
<keyword evidence="1" id="KW-0175">Coiled coil</keyword>
<accession>A0ABR9W558</accession>
<evidence type="ECO:0000313" key="4">
    <source>
        <dbReference type="Proteomes" id="UP000644727"/>
    </source>
</evidence>
<evidence type="ECO:0000313" key="3">
    <source>
        <dbReference type="EMBL" id="MBE9404428.1"/>
    </source>
</evidence>
<proteinExistence type="predicted"/>